<evidence type="ECO:0000313" key="1">
    <source>
        <dbReference type="EMBL" id="MBB5775981.1"/>
    </source>
</evidence>
<evidence type="ECO:0000313" key="2">
    <source>
        <dbReference type="Proteomes" id="UP000579153"/>
    </source>
</evidence>
<dbReference type="EMBL" id="JACHMB010000001">
    <property type="protein sequence ID" value="MBB5775981.1"/>
    <property type="molecule type" value="Genomic_DNA"/>
</dbReference>
<protein>
    <submittedName>
        <fullName evidence="1">Uncharacterized protein</fullName>
    </submittedName>
</protein>
<comment type="caution">
    <text evidence="1">The sequence shown here is derived from an EMBL/GenBank/DDBJ whole genome shotgun (WGS) entry which is preliminary data.</text>
</comment>
<sequence>MLHSPACTRDFATSLVGRSGRVTGLLRNGTYAMVELDGEPGELPGGIRRWPVHWDDLELSQPAPRPESADAYRLGLSGSGRDAVHHAVPQGRETGLCGQRAYPLPVMGWSLSFSATATRACPACIH</sequence>
<keyword evidence="2" id="KW-1185">Reference proteome</keyword>
<name>A0A7W9G2I4_9ACTN</name>
<accession>A0A7W9G2I4</accession>
<organism evidence="1 2">
    <name type="scientific">Nonomuraea jabiensis</name>
    <dbReference type="NCBI Taxonomy" id="882448"/>
    <lineage>
        <taxon>Bacteria</taxon>
        <taxon>Bacillati</taxon>
        <taxon>Actinomycetota</taxon>
        <taxon>Actinomycetes</taxon>
        <taxon>Streptosporangiales</taxon>
        <taxon>Streptosporangiaceae</taxon>
        <taxon>Nonomuraea</taxon>
    </lineage>
</organism>
<proteinExistence type="predicted"/>
<dbReference type="AlphaFoldDB" id="A0A7W9G2I4"/>
<gene>
    <name evidence="1" type="ORF">HD596_002737</name>
</gene>
<dbReference type="RefSeq" id="WP_185069579.1">
    <property type="nucleotide sequence ID" value="NZ_JACHMB010000001.1"/>
</dbReference>
<reference evidence="1 2" key="1">
    <citation type="submission" date="2020-08" db="EMBL/GenBank/DDBJ databases">
        <title>Sequencing the genomes of 1000 actinobacteria strains.</title>
        <authorList>
            <person name="Klenk H.-P."/>
        </authorList>
    </citation>
    <scope>NUCLEOTIDE SEQUENCE [LARGE SCALE GENOMIC DNA]</scope>
    <source>
        <strain evidence="1 2">DSM 45507</strain>
    </source>
</reference>
<dbReference type="Proteomes" id="UP000579153">
    <property type="component" value="Unassembled WGS sequence"/>
</dbReference>